<reference evidence="2" key="1">
    <citation type="submission" date="2022-11" db="EMBL/GenBank/DDBJ databases">
        <authorList>
            <person name="Petersen C."/>
        </authorList>
    </citation>
    <scope>NUCLEOTIDE SEQUENCE</scope>
    <source>
        <strain evidence="2">IBT 19713</strain>
    </source>
</reference>
<name>A0A9W9PHH0_9EURO</name>
<keyword evidence="3" id="KW-1185">Reference proteome</keyword>
<dbReference type="EMBL" id="JAPQKS010000002">
    <property type="protein sequence ID" value="KAJ5246931.1"/>
    <property type="molecule type" value="Genomic_DNA"/>
</dbReference>
<evidence type="ECO:0000256" key="1">
    <source>
        <dbReference type="SAM" id="MobiDB-lite"/>
    </source>
</evidence>
<dbReference type="GO" id="GO:0005840">
    <property type="term" value="C:ribosome"/>
    <property type="evidence" value="ECO:0007669"/>
    <property type="project" value="UniProtKB-KW"/>
</dbReference>
<keyword evidence="2" id="KW-0689">Ribosomal protein</keyword>
<evidence type="ECO:0000313" key="2">
    <source>
        <dbReference type="EMBL" id="KAJ5246931.1"/>
    </source>
</evidence>
<feature type="region of interest" description="Disordered" evidence="1">
    <location>
        <begin position="42"/>
        <end position="85"/>
    </location>
</feature>
<dbReference type="RefSeq" id="XP_058334352.1">
    <property type="nucleotide sequence ID" value="XM_058471211.1"/>
</dbReference>
<proteinExistence type="predicted"/>
<dbReference type="AlphaFoldDB" id="A0A9W9PHH0"/>
<reference evidence="2" key="2">
    <citation type="journal article" date="2023" name="IMA Fungus">
        <title>Comparative genomic study of the Penicillium genus elucidates a diverse pangenome and 15 lateral gene transfer events.</title>
        <authorList>
            <person name="Petersen C."/>
            <person name="Sorensen T."/>
            <person name="Nielsen M.R."/>
            <person name="Sondergaard T.E."/>
            <person name="Sorensen J.L."/>
            <person name="Fitzpatrick D.A."/>
            <person name="Frisvad J.C."/>
            <person name="Nielsen K.L."/>
        </authorList>
    </citation>
    <scope>NUCLEOTIDE SEQUENCE</scope>
    <source>
        <strain evidence="2">IBT 19713</strain>
    </source>
</reference>
<comment type="caution">
    <text evidence="2">The sequence shown here is derived from an EMBL/GenBank/DDBJ whole genome shotgun (WGS) entry which is preliminary data.</text>
</comment>
<gene>
    <name evidence="2" type="ORF">N7468_001914</name>
</gene>
<organism evidence="2 3">
    <name type="scientific">Penicillium chermesinum</name>
    <dbReference type="NCBI Taxonomy" id="63820"/>
    <lineage>
        <taxon>Eukaryota</taxon>
        <taxon>Fungi</taxon>
        <taxon>Dikarya</taxon>
        <taxon>Ascomycota</taxon>
        <taxon>Pezizomycotina</taxon>
        <taxon>Eurotiomycetes</taxon>
        <taxon>Eurotiomycetidae</taxon>
        <taxon>Eurotiales</taxon>
        <taxon>Aspergillaceae</taxon>
        <taxon>Penicillium</taxon>
    </lineage>
</organism>
<dbReference type="Proteomes" id="UP001150941">
    <property type="component" value="Unassembled WGS sequence"/>
</dbReference>
<sequence length="85" mass="9145">MSDGRNPKAVNPPNSYPRKTGNARMNYSVTMFANPARSLLGATKHSRLSAPIRSLSSARQPNSPPKNPEQDAKPVAAKDSSQKQA</sequence>
<evidence type="ECO:0000313" key="3">
    <source>
        <dbReference type="Proteomes" id="UP001150941"/>
    </source>
</evidence>
<feature type="region of interest" description="Disordered" evidence="1">
    <location>
        <begin position="1"/>
        <end position="22"/>
    </location>
</feature>
<keyword evidence="2" id="KW-0687">Ribonucleoprotein</keyword>
<protein>
    <submittedName>
        <fullName evidence="2">37S ribosomal protein S10</fullName>
    </submittedName>
</protein>
<accession>A0A9W9PHH0</accession>
<dbReference type="GeneID" id="83198514"/>